<protein>
    <submittedName>
        <fullName evidence="1">Uncharacterized protein</fullName>
    </submittedName>
</protein>
<dbReference type="Proteomes" id="UP000663887">
    <property type="component" value="Unassembled WGS sequence"/>
</dbReference>
<name>A0A817A5N9_9BILA</name>
<comment type="caution">
    <text evidence="1">The sequence shown here is derived from an EMBL/GenBank/DDBJ whole genome shotgun (WGS) entry which is preliminary data.</text>
</comment>
<feature type="non-terminal residue" evidence="1">
    <location>
        <position position="56"/>
    </location>
</feature>
<evidence type="ECO:0000313" key="2">
    <source>
        <dbReference type="Proteomes" id="UP000663887"/>
    </source>
</evidence>
<proteinExistence type="predicted"/>
<evidence type="ECO:0000313" key="1">
    <source>
        <dbReference type="EMBL" id="CAF2242016.1"/>
    </source>
</evidence>
<dbReference type="AlphaFoldDB" id="A0A817A5N9"/>
<sequence>MPTVKLSAFDLGMQRARTSVRKFGANGSGFGFEFEFDFIVQVRLRAQFGLGLGSVR</sequence>
<gene>
    <name evidence="1" type="ORF">XDN619_LOCUS34851</name>
</gene>
<organism evidence="1 2">
    <name type="scientific">Rotaria magnacalcarata</name>
    <dbReference type="NCBI Taxonomy" id="392030"/>
    <lineage>
        <taxon>Eukaryota</taxon>
        <taxon>Metazoa</taxon>
        <taxon>Spiralia</taxon>
        <taxon>Gnathifera</taxon>
        <taxon>Rotifera</taxon>
        <taxon>Eurotatoria</taxon>
        <taxon>Bdelloidea</taxon>
        <taxon>Philodinida</taxon>
        <taxon>Philodinidae</taxon>
        <taxon>Rotaria</taxon>
    </lineage>
</organism>
<reference evidence="1" key="1">
    <citation type="submission" date="2021-02" db="EMBL/GenBank/DDBJ databases">
        <authorList>
            <person name="Nowell W R."/>
        </authorList>
    </citation>
    <scope>NUCLEOTIDE SEQUENCE</scope>
</reference>
<dbReference type="EMBL" id="CAJNRG010017923">
    <property type="protein sequence ID" value="CAF2242016.1"/>
    <property type="molecule type" value="Genomic_DNA"/>
</dbReference>
<accession>A0A817A5N9</accession>